<dbReference type="PANTHER" id="PTHR23501">
    <property type="entry name" value="MAJOR FACILITATOR SUPERFAMILY"/>
    <property type="match status" value="1"/>
</dbReference>
<organism evidence="7 8">
    <name type="scientific">Botrytis galanthina</name>
    <dbReference type="NCBI Taxonomy" id="278940"/>
    <lineage>
        <taxon>Eukaryota</taxon>
        <taxon>Fungi</taxon>
        <taxon>Dikarya</taxon>
        <taxon>Ascomycota</taxon>
        <taxon>Pezizomycotina</taxon>
        <taxon>Leotiomycetes</taxon>
        <taxon>Helotiales</taxon>
        <taxon>Sclerotiniaceae</taxon>
        <taxon>Botrytis</taxon>
    </lineage>
</organism>
<dbReference type="Pfam" id="PF07690">
    <property type="entry name" value="MFS_1"/>
    <property type="match status" value="1"/>
</dbReference>
<evidence type="ECO:0000256" key="2">
    <source>
        <dbReference type="ARBA" id="ARBA00022692"/>
    </source>
</evidence>
<feature type="transmembrane region" description="Helical" evidence="5">
    <location>
        <begin position="395"/>
        <end position="416"/>
    </location>
</feature>
<feature type="domain" description="Major facilitator superfamily (MFS) profile" evidence="6">
    <location>
        <begin position="68"/>
        <end position="560"/>
    </location>
</feature>
<dbReference type="SUPFAM" id="SSF103473">
    <property type="entry name" value="MFS general substrate transporter"/>
    <property type="match status" value="1"/>
</dbReference>
<gene>
    <name evidence="7" type="ORF">BGAL_0372g00010</name>
</gene>
<dbReference type="InterPro" id="IPR011701">
    <property type="entry name" value="MFS"/>
</dbReference>
<feature type="transmembrane region" description="Helical" evidence="5">
    <location>
        <begin position="536"/>
        <end position="554"/>
    </location>
</feature>
<feature type="transmembrane region" description="Helical" evidence="5">
    <location>
        <begin position="456"/>
        <end position="480"/>
    </location>
</feature>
<proteinExistence type="predicted"/>
<sequence length="572" mass="62431">MNQIDTNNTVVMTTSLEEKSNQDPKTVAEVMEVTTNHVDGALQETSLENTDEAIIEGRPKKSLSFKLAFIGLAASMFVFQMDATSLGIALPTVAEELHGESLQSFWANMSYTLCGLVMQPLWASISDVFGRKPSFYICMAFFFIGSIVFALAKDMNTIIVGRVLQGFGGGGIDVLVEIILSDITTLKERSFYLGLMAIPNAVGNILGPSIGAIFSNYASWRWIGWVNLPILGISAPLIVFFLHLRPVELDEKLSTNLKKLDWIGMMLVVTGITIFVLPLSWAGSLFPWKSWQTLLPILLGAALLVIFVVYEAKPNVPILPHRLFHSRTANMTLAAAFVHGMILISLLQYLPLFYQAVELETAIRSAVSLLPTVIISVVFAAISMMMVSVVGGYVWIIRFGWIIIILGTGLLALFDVGSSPSLLFGLPILWGMGVSLLRLLLLPIQASVKNVDDTGLAIGLLLTIRMFGGLIGLTVASTIFNSVFSTSIASVELTGSLSQLHNPSKAVSFIPELRSLEISPKILDAVLRVYLGCFKTIFYTMAGFGGLGLVTSLFTEDLDLNRKDVGQQRFEE</sequence>
<evidence type="ECO:0000313" key="7">
    <source>
        <dbReference type="EMBL" id="THV46612.1"/>
    </source>
</evidence>
<reference evidence="7 8" key="1">
    <citation type="submission" date="2017-12" db="EMBL/GenBank/DDBJ databases">
        <title>Comparative genomics of Botrytis spp.</title>
        <authorList>
            <person name="Valero-Jimenez C.A."/>
            <person name="Tapia P."/>
            <person name="Veloso J."/>
            <person name="Silva-Moreno E."/>
            <person name="Staats M."/>
            <person name="Valdes J.H."/>
            <person name="Van Kan J.A.L."/>
        </authorList>
    </citation>
    <scope>NUCLEOTIDE SEQUENCE [LARGE SCALE GENOMIC DNA]</scope>
    <source>
        <strain evidence="7 8">MUCL435</strain>
    </source>
</reference>
<name>A0A4S8QRZ6_9HELO</name>
<feature type="transmembrane region" description="Helical" evidence="5">
    <location>
        <begin position="362"/>
        <end position="383"/>
    </location>
</feature>
<dbReference type="InterPro" id="IPR036259">
    <property type="entry name" value="MFS_trans_sf"/>
</dbReference>
<comment type="caution">
    <text evidence="7">The sequence shown here is derived from an EMBL/GenBank/DDBJ whole genome shotgun (WGS) entry which is preliminary data.</text>
</comment>
<dbReference type="AlphaFoldDB" id="A0A4S8QRZ6"/>
<keyword evidence="3 5" id="KW-1133">Transmembrane helix</keyword>
<dbReference type="Proteomes" id="UP000308671">
    <property type="component" value="Unassembled WGS sequence"/>
</dbReference>
<keyword evidence="2 5" id="KW-0812">Transmembrane</keyword>
<evidence type="ECO:0000256" key="4">
    <source>
        <dbReference type="ARBA" id="ARBA00023136"/>
    </source>
</evidence>
<protein>
    <recommendedName>
        <fullName evidence="6">Major facilitator superfamily (MFS) profile domain-containing protein</fullName>
    </recommendedName>
</protein>
<feature type="transmembrane region" description="Helical" evidence="5">
    <location>
        <begin position="220"/>
        <end position="242"/>
    </location>
</feature>
<feature type="transmembrane region" description="Helical" evidence="5">
    <location>
        <begin position="135"/>
        <end position="152"/>
    </location>
</feature>
<accession>A0A4S8QRZ6</accession>
<feature type="transmembrane region" description="Helical" evidence="5">
    <location>
        <begin position="262"/>
        <end position="281"/>
    </location>
</feature>
<dbReference type="GO" id="GO:0022857">
    <property type="term" value="F:transmembrane transporter activity"/>
    <property type="evidence" value="ECO:0007669"/>
    <property type="project" value="InterPro"/>
</dbReference>
<feature type="transmembrane region" description="Helical" evidence="5">
    <location>
        <begin position="293"/>
        <end position="310"/>
    </location>
</feature>
<dbReference type="Gene3D" id="1.20.1720.10">
    <property type="entry name" value="Multidrug resistance protein D"/>
    <property type="match status" value="1"/>
</dbReference>
<dbReference type="EMBL" id="PQXL01000372">
    <property type="protein sequence ID" value="THV46612.1"/>
    <property type="molecule type" value="Genomic_DNA"/>
</dbReference>
<feature type="transmembrane region" description="Helical" evidence="5">
    <location>
        <begin position="105"/>
        <end position="123"/>
    </location>
</feature>
<keyword evidence="4 5" id="KW-0472">Membrane</keyword>
<comment type="subcellular location">
    <subcellularLocation>
        <location evidence="1">Membrane</location>
        <topology evidence="1">Multi-pass membrane protein</topology>
    </subcellularLocation>
</comment>
<feature type="transmembrane region" description="Helical" evidence="5">
    <location>
        <begin position="192"/>
        <end position="214"/>
    </location>
</feature>
<feature type="transmembrane region" description="Helical" evidence="5">
    <location>
        <begin position="331"/>
        <end position="350"/>
    </location>
</feature>
<dbReference type="PANTHER" id="PTHR23501:SF156">
    <property type="entry name" value="TRANSPORTER, PUTATIVE-RELATED"/>
    <property type="match status" value="1"/>
</dbReference>
<evidence type="ECO:0000256" key="1">
    <source>
        <dbReference type="ARBA" id="ARBA00004141"/>
    </source>
</evidence>
<dbReference type="PROSITE" id="PS50850">
    <property type="entry name" value="MFS"/>
    <property type="match status" value="1"/>
</dbReference>
<dbReference type="GO" id="GO:0005886">
    <property type="term" value="C:plasma membrane"/>
    <property type="evidence" value="ECO:0007669"/>
    <property type="project" value="TreeGrafter"/>
</dbReference>
<dbReference type="PRINTS" id="PR01036">
    <property type="entry name" value="TCRTETB"/>
</dbReference>
<evidence type="ECO:0000256" key="5">
    <source>
        <dbReference type="SAM" id="Phobius"/>
    </source>
</evidence>
<dbReference type="InterPro" id="IPR020846">
    <property type="entry name" value="MFS_dom"/>
</dbReference>
<feature type="transmembrane region" description="Helical" evidence="5">
    <location>
        <begin position="422"/>
        <end position="444"/>
    </location>
</feature>
<keyword evidence="8" id="KW-1185">Reference proteome</keyword>
<evidence type="ECO:0000256" key="3">
    <source>
        <dbReference type="ARBA" id="ARBA00022989"/>
    </source>
</evidence>
<dbReference type="OrthoDB" id="4139357at2759"/>
<feature type="transmembrane region" description="Helical" evidence="5">
    <location>
        <begin position="67"/>
        <end position="93"/>
    </location>
</feature>
<evidence type="ECO:0000259" key="6">
    <source>
        <dbReference type="PROSITE" id="PS50850"/>
    </source>
</evidence>
<evidence type="ECO:0000313" key="8">
    <source>
        <dbReference type="Proteomes" id="UP000308671"/>
    </source>
</evidence>